<protein>
    <submittedName>
        <fullName evidence="1">Uncharacterized protein</fullName>
    </submittedName>
</protein>
<accession>A0AAE0EUD7</accession>
<name>A0AAE0EUD7_9CHLO</name>
<sequence length="140" mass="15597">MGCTTNQALVVIPNGLQASVLTQTENLYDIFQITQQGGGVVLCVGQNSQFSKEVLTNKVIDHLLDTITTIELLQSKSKFPENRKTILQHVEEVHGISKFDEVVQRALLESFRSLLLENMGGNIPPHVAKHFQVLDAREDE</sequence>
<dbReference type="Proteomes" id="UP001190700">
    <property type="component" value="Unassembled WGS sequence"/>
</dbReference>
<dbReference type="EMBL" id="LGRX02033499">
    <property type="protein sequence ID" value="KAK3240996.1"/>
    <property type="molecule type" value="Genomic_DNA"/>
</dbReference>
<keyword evidence="2" id="KW-1185">Reference proteome</keyword>
<organism evidence="1 2">
    <name type="scientific">Cymbomonas tetramitiformis</name>
    <dbReference type="NCBI Taxonomy" id="36881"/>
    <lineage>
        <taxon>Eukaryota</taxon>
        <taxon>Viridiplantae</taxon>
        <taxon>Chlorophyta</taxon>
        <taxon>Pyramimonadophyceae</taxon>
        <taxon>Pyramimonadales</taxon>
        <taxon>Pyramimonadaceae</taxon>
        <taxon>Cymbomonas</taxon>
    </lineage>
</organism>
<gene>
    <name evidence="1" type="ORF">CYMTET_49197</name>
</gene>
<dbReference type="AlphaFoldDB" id="A0AAE0EUD7"/>
<evidence type="ECO:0000313" key="1">
    <source>
        <dbReference type="EMBL" id="KAK3240996.1"/>
    </source>
</evidence>
<reference evidence="1 2" key="1">
    <citation type="journal article" date="2015" name="Genome Biol. Evol.">
        <title>Comparative Genomics of a Bacterivorous Green Alga Reveals Evolutionary Causalities and Consequences of Phago-Mixotrophic Mode of Nutrition.</title>
        <authorList>
            <person name="Burns J.A."/>
            <person name="Paasch A."/>
            <person name="Narechania A."/>
            <person name="Kim E."/>
        </authorList>
    </citation>
    <scope>NUCLEOTIDE SEQUENCE [LARGE SCALE GENOMIC DNA]</scope>
    <source>
        <strain evidence="1 2">PLY_AMNH</strain>
    </source>
</reference>
<evidence type="ECO:0000313" key="2">
    <source>
        <dbReference type="Proteomes" id="UP001190700"/>
    </source>
</evidence>
<comment type="caution">
    <text evidence="1">The sequence shown here is derived from an EMBL/GenBank/DDBJ whole genome shotgun (WGS) entry which is preliminary data.</text>
</comment>
<proteinExistence type="predicted"/>